<protein>
    <submittedName>
        <fullName evidence="2">Uncharacterized protein</fullName>
    </submittedName>
</protein>
<accession>A0A1Y1T5T7</accession>
<proteinExistence type="predicted"/>
<keyword evidence="1" id="KW-0812">Transmembrane</keyword>
<evidence type="ECO:0000256" key="1">
    <source>
        <dbReference type="SAM" id="Phobius"/>
    </source>
</evidence>
<feature type="transmembrane region" description="Helical" evidence="1">
    <location>
        <begin position="12"/>
        <end position="29"/>
    </location>
</feature>
<keyword evidence="1" id="KW-0472">Membrane</keyword>
<evidence type="ECO:0000313" key="3">
    <source>
        <dbReference type="Proteomes" id="UP000192746"/>
    </source>
</evidence>
<dbReference type="EMBL" id="ARYN01000004">
    <property type="protein sequence ID" value="ORL46400.1"/>
    <property type="molecule type" value="Genomic_DNA"/>
</dbReference>
<feature type="transmembrane region" description="Helical" evidence="1">
    <location>
        <begin position="64"/>
        <end position="80"/>
    </location>
</feature>
<gene>
    <name evidence="2" type="ORF">IIF7_05122</name>
</gene>
<keyword evidence="3" id="KW-1185">Reference proteome</keyword>
<dbReference type="AlphaFoldDB" id="A0A1Y1T5T7"/>
<evidence type="ECO:0000313" key="2">
    <source>
        <dbReference type="EMBL" id="ORL46400.1"/>
    </source>
</evidence>
<name>A0A1Y1T5T7_9FLAO</name>
<reference evidence="2 3" key="1">
    <citation type="submission" date="2013-04" db="EMBL/GenBank/DDBJ databases">
        <title>Zunongwangia sp. 22II14-10F7 Genome Sequencing.</title>
        <authorList>
            <person name="Lai Q."/>
            <person name="Shao Z."/>
        </authorList>
    </citation>
    <scope>NUCLEOTIDE SEQUENCE [LARGE SCALE GENOMIC DNA]</scope>
    <source>
        <strain evidence="2 3">22II14-10F7</strain>
    </source>
</reference>
<organism evidence="2 3">
    <name type="scientific">Zunongwangia atlantica 22II14-10F7</name>
    <dbReference type="NCBI Taxonomy" id="1185767"/>
    <lineage>
        <taxon>Bacteria</taxon>
        <taxon>Pseudomonadati</taxon>
        <taxon>Bacteroidota</taxon>
        <taxon>Flavobacteriia</taxon>
        <taxon>Flavobacteriales</taxon>
        <taxon>Flavobacteriaceae</taxon>
        <taxon>Zunongwangia</taxon>
    </lineage>
</organism>
<dbReference type="STRING" id="1185767.IIF7_05122"/>
<keyword evidence="1" id="KW-1133">Transmembrane helix</keyword>
<comment type="caution">
    <text evidence="2">The sequence shown here is derived from an EMBL/GenBank/DDBJ whole genome shotgun (WGS) entry which is preliminary data.</text>
</comment>
<sequence>MFLENWIGEHHLPAKLATFIFLLLSYSLFYAKYGLVSGLFVFITVLSLILSLLILGRPLNTPKLSVLIFIFLVSLFSEIFI</sequence>
<dbReference type="Proteomes" id="UP000192746">
    <property type="component" value="Unassembled WGS sequence"/>
</dbReference>
<feature type="transmembrane region" description="Helical" evidence="1">
    <location>
        <begin position="35"/>
        <end position="55"/>
    </location>
</feature>